<dbReference type="PANTHER" id="PTHR30032">
    <property type="entry name" value="N-ACETYLMURAMOYL-L-ALANINE AMIDASE-RELATED"/>
    <property type="match status" value="1"/>
</dbReference>
<gene>
    <name evidence="2" type="ORF">SAMN04489760_10697</name>
</gene>
<dbReference type="GO" id="GO:0030435">
    <property type="term" value="P:sporulation resulting in formation of a cellular spore"/>
    <property type="evidence" value="ECO:0007669"/>
    <property type="project" value="InterPro"/>
</dbReference>
<protein>
    <submittedName>
        <fullName evidence="2">SpoIID/LytB domain protein</fullName>
    </submittedName>
</protein>
<dbReference type="STRING" id="43775.SAMN04489760_10697"/>
<sequence>MITKEPRLRVGIMEGKAGISGCLNGNFRSPQYPGQHFSGNFSIHSLGGEILLTAAKGGGIVTRSSLSLLSEDQATFSLQDVTIGVAFHWERQEAQTFAGNLRILALGDGTLTAINDIALEDYLSSVISSEMSASAPMALLKAHAVISRSWLVTMLKRGPAPSRTSPPSSSGNEHIVWYGREEHQMFDVCADDHCQRYQGLTRSIPERTAAAINITRGVFLVYGDAVCDARYYKCCGGRTETFENTWEEIPHPYLTSVADAAVDSPPILDEEAAQRWLLSSPEAWCNTRDEKLLAEILPSFDQETKDFFRWQVAYDQDELGEILKEKSGIDFGRVQDLIPLERGPSGRIVRLKIVGTKTSIVVGKELEIRRWLSRSHLYSSAFVVEAQRDPSGTDCRFVLHGGGWGHGVGLCQIGAAVMASQGISAEVILKHYFRGASLKKLY</sequence>
<dbReference type="OrthoDB" id="9794671at2"/>
<organism evidence="2 3">
    <name type="scientific">Syntrophus gentianae</name>
    <dbReference type="NCBI Taxonomy" id="43775"/>
    <lineage>
        <taxon>Bacteria</taxon>
        <taxon>Pseudomonadati</taxon>
        <taxon>Thermodesulfobacteriota</taxon>
        <taxon>Syntrophia</taxon>
        <taxon>Syntrophales</taxon>
        <taxon>Syntrophaceae</taxon>
        <taxon>Syntrophus</taxon>
    </lineage>
</organism>
<name>A0A1H7WDW2_9BACT</name>
<proteinExistence type="predicted"/>
<evidence type="ECO:0000259" key="1">
    <source>
        <dbReference type="Pfam" id="PF08486"/>
    </source>
</evidence>
<dbReference type="InterPro" id="IPR051922">
    <property type="entry name" value="Bact_Sporulation_Assoc"/>
</dbReference>
<dbReference type="PANTHER" id="PTHR30032:SF4">
    <property type="entry name" value="AMIDASE ENHANCER"/>
    <property type="match status" value="1"/>
</dbReference>
<dbReference type="InterPro" id="IPR013486">
    <property type="entry name" value="SpoIID/LytB"/>
</dbReference>
<dbReference type="Pfam" id="PF08486">
    <property type="entry name" value="SpoIID"/>
    <property type="match status" value="1"/>
</dbReference>
<dbReference type="NCBIfam" id="TIGR02669">
    <property type="entry name" value="SpoIID_LytB"/>
    <property type="match status" value="1"/>
</dbReference>
<dbReference type="Proteomes" id="UP000198744">
    <property type="component" value="Unassembled WGS sequence"/>
</dbReference>
<dbReference type="GO" id="GO:0030288">
    <property type="term" value="C:outer membrane-bounded periplasmic space"/>
    <property type="evidence" value="ECO:0007669"/>
    <property type="project" value="TreeGrafter"/>
</dbReference>
<dbReference type="RefSeq" id="WP_093882802.1">
    <property type="nucleotide sequence ID" value="NZ_FOBS01000006.1"/>
</dbReference>
<reference evidence="2 3" key="1">
    <citation type="submission" date="2016-10" db="EMBL/GenBank/DDBJ databases">
        <authorList>
            <person name="de Groot N.N."/>
        </authorList>
    </citation>
    <scope>NUCLEOTIDE SEQUENCE [LARGE SCALE GENOMIC DNA]</scope>
    <source>
        <strain evidence="2 3">DSM 8423</strain>
    </source>
</reference>
<feature type="domain" description="Sporulation stage II protein D amidase enhancer LytB N-terminal" evidence="1">
    <location>
        <begin position="109"/>
        <end position="222"/>
    </location>
</feature>
<evidence type="ECO:0000313" key="3">
    <source>
        <dbReference type="Proteomes" id="UP000198744"/>
    </source>
</evidence>
<dbReference type="AlphaFoldDB" id="A0A1H7WDW2"/>
<accession>A0A1H7WDW2</accession>
<keyword evidence="3" id="KW-1185">Reference proteome</keyword>
<dbReference type="EMBL" id="FOBS01000006">
    <property type="protein sequence ID" value="SEM19671.1"/>
    <property type="molecule type" value="Genomic_DNA"/>
</dbReference>
<dbReference type="InterPro" id="IPR013693">
    <property type="entry name" value="SpoIID/LytB_N"/>
</dbReference>
<evidence type="ECO:0000313" key="2">
    <source>
        <dbReference type="EMBL" id="SEM19671.1"/>
    </source>
</evidence>